<evidence type="ECO:0000259" key="3">
    <source>
        <dbReference type="Pfam" id="PF25137"/>
    </source>
</evidence>
<sequence>MQFNFRCPTRIFFGRDCIAQNGSEFTALGKKALIVTGGSSSKGNGSLKDVVAILNQENIEYQVFDGIEQNPSLTTVFRGGRKGREMAADFIIGIGGGSPLDAAKAVAILTVNDMGEQDFIARKWTCQPLPVVAVPTTAGTGSEVTPYAVFTVDWAESKMLIAGENLFPTLAFLDGKYMLDLPWEVTANTAVDALTHGIEGYINKKATVFTDLLALESISIIGKLLRQMNPDHISLEEREQLLYASMLAGMVVAQTSANIVHAMGYPFTYFKGLPHGLANGVILPAALEYLAQGSPGRVEQVIKTMGCQDITEVGDLLRKVLPVTDIHLTSKEEEKFVAKTMLVKNLDNCPLRPGEKEVMAILSKIALQKV</sequence>
<dbReference type="InterPro" id="IPR001670">
    <property type="entry name" value="ADH_Fe/GldA"/>
</dbReference>
<dbReference type="eggNOG" id="COG1454">
    <property type="taxonomic scope" value="Bacteria"/>
</dbReference>
<evidence type="ECO:0000259" key="2">
    <source>
        <dbReference type="Pfam" id="PF00465"/>
    </source>
</evidence>
<dbReference type="GO" id="GO:0004022">
    <property type="term" value="F:alcohol dehydrogenase (NAD+) activity"/>
    <property type="evidence" value="ECO:0007669"/>
    <property type="project" value="TreeGrafter"/>
</dbReference>
<dbReference type="HOGENOM" id="CLU_007207_0_0_9"/>
<feature type="domain" description="Alcohol dehydrogenase iron-type/glycerol dehydrogenase GldA" evidence="2">
    <location>
        <begin position="8"/>
        <end position="174"/>
    </location>
</feature>
<dbReference type="OrthoDB" id="5445534at2"/>
<feature type="domain" description="Fe-containing alcohol dehydrogenase-like C-terminal" evidence="3">
    <location>
        <begin position="186"/>
        <end position="363"/>
    </location>
</feature>
<evidence type="ECO:0000313" key="4">
    <source>
        <dbReference type="EMBL" id="AEG58866.1"/>
    </source>
</evidence>
<dbReference type="Pfam" id="PF00465">
    <property type="entry name" value="Fe-ADH"/>
    <property type="match status" value="1"/>
</dbReference>
<keyword evidence="5" id="KW-1185">Reference proteome</keyword>
<dbReference type="PANTHER" id="PTHR11496:SF103">
    <property type="entry name" value="DEHYDROGENASE, PUTATIVE-RELATED"/>
    <property type="match status" value="1"/>
</dbReference>
<name>F6DSP7_DESRL</name>
<gene>
    <name evidence="4" type="ordered locus">Desru_0581</name>
</gene>
<dbReference type="GO" id="GO:0046872">
    <property type="term" value="F:metal ion binding"/>
    <property type="evidence" value="ECO:0007669"/>
    <property type="project" value="InterPro"/>
</dbReference>
<dbReference type="CDD" id="cd08181">
    <property type="entry name" value="PPD-like"/>
    <property type="match status" value="1"/>
</dbReference>
<dbReference type="SUPFAM" id="SSF56796">
    <property type="entry name" value="Dehydroquinate synthase-like"/>
    <property type="match status" value="1"/>
</dbReference>
<evidence type="ECO:0000313" key="5">
    <source>
        <dbReference type="Proteomes" id="UP000009234"/>
    </source>
</evidence>
<dbReference type="Proteomes" id="UP000009234">
    <property type="component" value="Chromosome"/>
</dbReference>
<dbReference type="KEGG" id="dru:Desru_0581"/>
<dbReference type="InterPro" id="IPR039697">
    <property type="entry name" value="Alcohol_dehydrogenase_Fe"/>
</dbReference>
<dbReference type="PROSITE" id="PS00913">
    <property type="entry name" value="ADH_IRON_1"/>
    <property type="match status" value="1"/>
</dbReference>
<evidence type="ECO:0000256" key="1">
    <source>
        <dbReference type="ARBA" id="ARBA00023002"/>
    </source>
</evidence>
<dbReference type="STRING" id="696281.Desru_0581"/>
<accession>F6DSP7</accession>
<dbReference type="Gene3D" id="1.20.1090.10">
    <property type="entry name" value="Dehydroquinate synthase-like - alpha domain"/>
    <property type="match status" value="1"/>
</dbReference>
<reference evidence="5" key="1">
    <citation type="submission" date="2011-05" db="EMBL/GenBank/DDBJ databases">
        <title>Complete sequence of Desulfotomaculum ruminis DSM 2154.</title>
        <authorList>
            <person name="Lucas S."/>
            <person name="Copeland A."/>
            <person name="Lapidus A."/>
            <person name="Cheng J.-F."/>
            <person name="Goodwin L."/>
            <person name="Pitluck S."/>
            <person name="Lu M."/>
            <person name="Detter J.C."/>
            <person name="Han C."/>
            <person name="Tapia R."/>
            <person name="Land M."/>
            <person name="Hauser L."/>
            <person name="Kyrpides N."/>
            <person name="Ivanova N."/>
            <person name="Mikhailova N."/>
            <person name="Pagani I."/>
            <person name="Stams A.J.M."/>
            <person name="Plugge C.M."/>
            <person name="Muyzer G."/>
            <person name="Kuever J."/>
            <person name="Parshina S.N."/>
            <person name="Ivanova A.E."/>
            <person name="Nazina T.N."/>
            <person name="Brambilla E."/>
            <person name="Spring S."/>
            <person name="Klenk H.-P."/>
            <person name="Woyke T."/>
        </authorList>
    </citation>
    <scope>NUCLEOTIDE SEQUENCE [LARGE SCALE GENOMIC DNA]</scope>
    <source>
        <strain evidence="5">ATCC 23193 / DSM 2154 / NCIB 8452 / DL</strain>
    </source>
</reference>
<protein>
    <submittedName>
        <fullName evidence="4">Iron-containing alcohol dehydrogenase</fullName>
    </submittedName>
</protein>
<dbReference type="AlphaFoldDB" id="F6DSP7"/>
<reference evidence="4 5" key="2">
    <citation type="journal article" date="2012" name="Stand. Genomic Sci.">
        <title>Complete genome sequence of the sulfate-reducing firmicute Desulfotomaculum ruminis type strain (DL(T)).</title>
        <authorList>
            <person name="Spring S."/>
            <person name="Visser M."/>
            <person name="Lu M."/>
            <person name="Copeland A."/>
            <person name="Lapidus A."/>
            <person name="Lucas S."/>
            <person name="Cheng J.F."/>
            <person name="Han C."/>
            <person name="Tapia R."/>
            <person name="Goodwin L.A."/>
            <person name="Pitluck S."/>
            <person name="Ivanova N."/>
            <person name="Land M."/>
            <person name="Hauser L."/>
            <person name="Larimer F."/>
            <person name="Rohde M."/>
            <person name="Goker M."/>
            <person name="Detter J.C."/>
            <person name="Kyrpides N.C."/>
            <person name="Woyke T."/>
            <person name="Schaap P.J."/>
            <person name="Plugge C.M."/>
            <person name="Muyzer G."/>
            <person name="Kuever J."/>
            <person name="Pereira I.A."/>
            <person name="Parshina S.N."/>
            <person name="Bernier-Latmani R."/>
            <person name="Stams A.J."/>
            <person name="Klenk H.P."/>
        </authorList>
    </citation>
    <scope>NUCLEOTIDE SEQUENCE [LARGE SCALE GENOMIC DNA]</scope>
    <source>
        <strain evidence="5">ATCC 23193 / DSM 2154 / NCIB 8452 / DL</strain>
    </source>
</reference>
<dbReference type="Gene3D" id="3.40.50.1970">
    <property type="match status" value="1"/>
</dbReference>
<dbReference type="Pfam" id="PF25137">
    <property type="entry name" value="ADH_Fe_C"/>
    <property type="match status" value="1"/>
</dbReference>
<keyword evidence="1" id="KW-0560">Oxidoreductase</keyword>
<dbReference type="InterPro" id="IPR018211">
    <property type="entry name" value="ADH_Fe_CS"/>
</dbReference>
<dbReference type="InterPro" id="IPR056798">
    <property type="entry name" value="ADH_Fe_C"/>
</dbReference>
<dbReference type="PANTHER" id="PTHR11496">
    <property type="entry name" value="ALCOHOL DEHYDROGENASE"/>
    <property type="match status" value="1"/>
</dbReference>
<organism evidence="4 5">
    <name type="scientific">Desulforamulus ruminis (strain ATCC 23193 / DSM 2154 / NCIMB 8452 / DL)</name>
    <name type="common">Desulfotomaculum ruminis</name>
    <dbReference type="NCBI Taxonomy" id="696281"/>
    <lineage>
        <taxon>Bacteria</taxon>
        <taxon>Bacillati</taxon>
        <taxon>Bacillota</taxon>
        <taxon>Clostridia</taxon>
        <taxon>Eubacteriales</taxon>
        <taxon>Peptococcaceae</taxon>
        <taxon>Desulforamulus</taxon>
    </lineage>
</organism>
<dbReference type="FunFam" id="3.40.50.1970:FF:000003">
    <property type="entry name" value="Alcohol dehydrogenase, iron-containing"/>
    <property type="match status" value="1"/>
</dbReference>
<dbReference type="RefSeq" id="WP_013840641.1">
    <property type="nucleotide sequence ID" value="NC_015589.1"/>
</dbReference>
<dbReference type="EMBL" id="CP002780">
    <property type="protein sequence ID" value="AEG58866.1"/>
    <property type="molecule type" value="Genomic_DNA"/>
</dbReference>
<proteinExistence type="predicted"/>